<feature type="region of interest" description="Disordered" evidence="2">
    <location>
        <begin position="116"/>
        <end position="211"/>
    </location>
</feature>
<protein>
    <submittedName>
        <fullName evidence="3">FAD-binding PCMH-type domain-containing protein</fullName>
    </submittedName>
</protein>
<feature type="region of interest" description="Disordered" evidence="2">
    <location>
        <begin position="304"/>
        <end position="327"/>
    </location>
</feature>
<feature type="compositionally biased region" description="Basic and acidic residues" evidence="2">
    <location>
        <begin position="139"/>
        <end position="150"/>
    </location>
</feature>
<accession>A0A8H6SMC0</accession>
<feature type="compositionally biased region" description="Basic and acidic residues" evidence="2">
    <location>
        <begin position="174"/>
        <end position="183"/>
    </location>
</feature>
<feature type="compositionally biased region" description="Polar residues" evidence="2">
    <location>
        <begin position="116"/>
        <end position="138"/>
    </location>
</feature>
<reference evidence="3" key="1">
    <citation type="submission" date="2020-05" db="EMBL/GenBank/DDBJ databases">
        <title>Mycena genomes resolve the evolution of fungal bioluminescence.</title>
        <authorList>
            <person name="Tsai I.J."/>
        </authorList>
    </citation>
    <scope>NUCLEOTIDE SEQUENCE</scope>
    <source>
        <strain evidence="3">110903Hualien_Pintung</strain>
    </source>
</reference>
<dbReference type="PANTHER" id="PTHR14464:SF4">
    <property type="entry name" value="EXONUCLEASE V"/>
    <property type="match status" value="1"/>
</dbReference>
<dbReference type="PANTHER" id="PTHR14464">
    <property type="entry name" value="EXONUCLEASE V"/>
    <property type="match status" value="1"/>
</dbReference>
<dbReference type="GO" id="GO:0045145">
    <property type="term" value="F:single-stranded DNA 5'-3' DNA exonuclease activity"/>
    <property type="evidence" value="ECO:0007669"/>
    <property type="project" value="InterPro"/>
</dbReference>
<sequence length="588" mass="65133">MVSTHTPPLCKRDVDAAAPRYSRTPLGKLNFSVVRSQPTPRSRRRAPNQRAGQPASQTRLEFEKRIVYDNNCADEDEYPLDLNLQLLPELHYREVEASSSFCRSALLLNSDASPTFETSNPANFSRSPGPSHTEVSLQTRRDPARSRADDVLPDITNSSQVARPPRSSIGRSRVAGEDIRAEANGDDNVNTVPSLKRKTSPSHSASARPAKRRVNPEDIIFGGSGLCASQKALLPSPLTVVDTRNHAYPVDATSAPSQLGESMKRQRALRSTLSVSVTAILDFAQRRLGLKSWPAPNAIAKQYPERKGHRRRAGPSLSPRTGGTVSQFPIPSNVGPKHLQIVHNLLNKRAKAGNPPVFQFVVGKNLPKVELWCRNLLDFVLGMHSLLKYGVTTEIPLFGLLQGVLVLARCDVLRLRRSDAASVRVHEQKTHRTWTVGDDSLQNADRLQVMLYGSILHQHLSGQLDLHSFLRETIGLDPYSTIDVTIRWRSGKTRQLVLIQELAEFCDTQLAPARKQLSVSPRLQVTHRLQSAYLHQQVRAYTATPTETQALSPSPGVIAVTAFDWRVDWVDVVLSAWIGKGSLEVVQD</sequence>
<dbReference type="AlphaFoldDB" id="A0A8H6SMC0"/>
<dbReference type="Proteomes" id="UP000613580">
    <property type="component" value="Unassembled WGS sequence"/>
</dbReference>
<dbReference type="GO" id="GO:0036297">
    <property type="term" value="P:interstrand cross-link repair"/>
    <property type="evidence" value="ECO:0007669"/>
    <property type="project" value="TreeGrafter"/>
</dbReference>
<comment type="similarity">
    <text evidence="1">Belongs to the EXO5 family.</text>
</comment>
<dbReference type="EMBL" id="JACAZE010000012">
    <property type="protein sequence ID" value="KAF7302405.1"/>
    <property type="molecule type" value="Genomic_DNA"/>
</dbReference>
<dbReference type="InterPro" id="IPR019190">
    <property type="entry name" value="EXOV"/>
</dbReference>
<keyword evidence="4" id="KW-1185">Reference proteome</keyword>
<dbReference type="GO" id="GO:0005634">
    <property type="term" value="C:nucleus"/>
    <property type="evidence" value="ECO:0007669"/>
    <property type="project" value="TreeGrafter"/>
</dbReference>
<comment type="caution">
    <text evidence="3">The sequence shown here is derived from an EMBL/GenBank/DDBJ whole genome shotgun (WGS) entry which is preliminary data.</text>
</comment>
<name>A0A8H6SMC0_MYCCL</name>
<gene>
    <name evidence="3" type="ORF">HMN09_00874200</name>
</gene>
<proteinExistence type="inferred from homology"/>
<feature type="region of interest" description="Disordered" evidence="2">
    <location>
        <begin position="35"/>
        <end position="58"/>
    </location>
</feature>
<evidence type="ECO:0000313" key="4">
    <source>
        <dbReference type="Proteomes" id="UP000613580"/>
    </source>
</evidence>
<evidence type="ECO:0000256" key="2">
    <source>
        <dbReference type="SAM" id="MobiDB-lite"/>
    </source>
</evidence>
<evidence type="ECO:0000313" key="3">
    <source>
        <dbReference type="EMBL" id="KAF7302405.1"/>
    </source>
</evidence>
<organism evidence="3 4">
    <name type="scientific">Mycena chlorophos</name>
    <name type="common">Agaric fungus</name>
    <name type="synonym">Agaricus chlorophos</name>
    <dbReference type="NCBI Taxonomy" id="658473"/>
    <lineage>
        <taxon>Eukaryota</taxon>
        <taxon>Fungi</taxon>
        <taxon>Dikarya</taxon>
        <taxon>Basidiomycota</taxon>
        <taxon>Agaricomycotina</taxon>
        <taxon>Agaricomycetes</taxon>
        <taxon>Agaricomycetidae</taxon>
        <taxon>Agaricales</taxon>
        <taxon>Marasmiineae</taxon>
        <taxon>Mycenaceae</taxon>
        <taxon>Mycena</taxon>
    </lineage>
</organism>
<feature type="compositionally biased region" description="Polar residues" evidence="2">
    <location>
        <begin position="318"/>
        <end position="327"/>
    </location>
</feature>
<evidence type="ECO:0000256" key="1">
    <source>
        <dbReference type="ARBA" id="ARBA00009797"/>
    </source>
</evidence>